<gene>
    <name evidence="1" type="ORF">LCGC14_1583040</name>
</gene>
<evidence type="ECO:0000313" key="1">
    <source>
        <dbReference type="EMBL" id="KKM26620.1"/>
    </source>
</evidence>
<feature type="non-terminal residue" evidence="1">
    <location>
        <position position="1"/>
    </location>
</feature>
<organism evidence="1">
    <name type="scientific">marine sediment metagenome</name>
    <dbReference type="NCBI Taxonomy" id="412755"/>
    <lineage>
        <taxon>unclassified sequences</taxon>
        <taxon>metagenomes</taxon>
        <taxon>ecological metagenomes</taxon>
    </lineage>
</organism>
<dbReference type="AlphaFoldDB" id="A0A0F9LGI1"/>
<comment type="caution">
    <text evidence="1">The sequence shown here is derived from an EMBL/GenBank/DDBJ whole genome shotgun (WGS) entry which is preliminary data.</text>
</comment>
<dbReference type="EMBL" id="LAZR01012478">
    <property type="protein sequence ID" value="KKM26620.1"/>
    <property type="molecule type" value="Genomic_DNA"/>
</dbReference>
<protein>
    <submittedName>
        <fullName evidence="1">Uncharacterized protein</fullName>
    </submittedName>
</protein>
<accession>A0A0F9LGI1</accession>
<reference evidence="1" key="1">
    <citation type="journal article" date="2015" name="Nature">
        <title>Complex archaea that bridge the gap between prokaryotes and eukaryotes.</title>
        <authorList>
            <person name="Spang A."/>
            <person name="Saw J.H."/>
            <person name="Jorgensen S.L."/>
            <person name="Zaremba-Niedzwiedzka K."/>
            <person name="Martijn J."/>
            <person name="Lind A.E."/>
            <person name="van Eijk R."/>
            <person name="Schleper C."/>
            <person name="Guy L."/>
            <person name="Ettema T.J."/>
        </authorList>
    </citation>
    <scope>NUCLEOTIDE SEQUENCE</scope>
</reference>
<proteinExistence type="predicted"/>
<name>A0A0F9LGI1_9ZZZZ</name>
<sequence length="25" mass="2668">GVDDLDAKFTTWGQEIIDTVAGAMN</sequence>